<gene>
    <name evidence="1" type="ORF">Lsan_2475</name>
</gene>
<evidence type="ECO:0000313" key="1">
    <source>
        <dbReference type="EMBL" id="KTD58860.1"/>
    </source>
</evidence>
<dbReference type="Proteomes" id="UP000054703">
    <property type="component" value="Unassembled WGS sequence"/>
</dbReference>
<evidence type="ECO:0008006" key="3">
    <source>
        <dbReference type="Google" id="ProtNLM"/>
    </source>
</evidence>
<dbReference type="PATRIC" id="fig|45074.5.peg.2657"/>
<evidence type="ECO:0000313" key="2">
    <source>
        <dbReference type="Proteomes" id="UP000054703"/>
    </source>
</evidence>
<dbReference type="AlphaFoldDB" id="A0A0W0YPM2"/>
<dbReference type="RefSeq" id="WP_058514561.1">
    <property type="nucleotide sequence ID" value="NZ_CAAAIH010000101.1"/>
</dbReference>
<sequence length="332" mass="39160">MNEFNEILEVTVEKAHVFILGAGVSIASFPEGDKNKKTLPSMQNFINILGIADLVPTEFSTENDFEIIYSKLCQIEKYKEQKEKIEIKIKEYFSDLRIKDEVCIYDYLLLSLRPKDVLATFNWDPFLVQAYLRNDKKYKNKLPRILFLHGNVESYYCNTCLLASRKGCFCPNCNEKLLPSNLLYPIQKKNYDEDRYINTQWSTLQFFLKDSYLLSIYGYSAPKSDISAKEKIFNGWREQNEKQPFDLVEIIDRKGCDKESIKSNWREFIFSHHSRVYEDIFDCFALRHPRRSGEAYVAEKFNGEFIPSYVPPKTDSLEELWDWYEARVVAEK</sequence>
<name>A0A0W0YPM2_9GAMM</name>
<comment type="caution">
    <text evidence="1">The sequence shown here is derived from an EMBL/GenBank/DDBJ whole genome shotgun (WGS) entry which is preliminary data.</text>
</comment>
<dbReference type="EMBL" id="LNYU01000061">
    <property type="protein sequence ID" value="KTD58860.1"/>
    <property type="molecule type" value="Genomic_DNA"/>
</dbReference>
<accession>A0A0W0YPM2</accession>
<organism evidence="1 2">
    <name type="scientific">Legionella santicrucis</name>
    <dbReference type="NCBI Taxonomy" id="45074"/>
    <lineage>
        <taxon>Bacteria</taxon>
        <taxon>Pseudomonadati</taxon>
        <taxon>Pseudomonadota</taxon>
        <taxon>Gammaproteobacteria</taxon>
        <taxon>Legionellales</taxon>
        <taxon>Legionellaceae</taxon>
        <taxon>Legionella</taxon>
    </lineage>
</organism>
<protein>
    <recommendedName>
        <fullName evidence="3">Deacetylase sirtuin-type domain-containing protein</fullName>
    </recommendedName>
</protein>
<reference evidence="1 2" key="1">
    <citation type="submission" date="2015-11" db="EMBL/GenBank/DDBJ databases">
        <title>Genomic analysis of 38 Legionella species identifies large and diverse effector repertoires.</title>
        <authorList>
            <person name="Burstein D."/>
            <person name="Amaro F."/>
            <person name="Zusman T."/>
            <person name="Lifshitz Z."/>
            <person name="Cohen O."/>
            <person name="Gilbert J.A."/>
            <person name="Pupko T."/>
            <person name="Shuman H.A."/>
            <person name="Segal G."/>
        </authorList>
    </citation>
    <scope>NUCLEOTIDE SEQUENCE [LARGE SCALE GENOMIC DNA]</scope>
    <source>
        <strain evidence="1 2">SC-63-C7</strain>
    </source>
</reference>
<proteinExistence type="predicted"/>
<dbReference type="OrthoDB" id="32195at2"/>
<keyword evidence="2" id="KW-1185">Reference proteome</keyword>